<gene>
    <name evidence="2" type="ORF">ACOF00016_LOCUS5428</name>
</gene>
<proteinExistence type="predicted"/>
<accession>A0A7S3P2E2</accession>
<feature type="region of interest" description="Disordered" evidence="1">
    <location>
        <begin position="73"/>
        <end position="119"/>
    </location>
</feature>
<evidence type="ECO:0000313" key="2">
    <source>
        <dbReference type="EMBL" id="CAE0407621.1"/>
    </source>
</evidence>
<name>A0A7S3P2E2_9STRA</name>
<feature type="compositionally biased region" description="Acidic residues" evidence="1">
    <location>
        <begin position="87"/>
        <end position="98"/>
    </location>
</feature>
<reference evidence="2" key="1">
    <citation type="submission" date="2021-01" db="EMBL/GenBank/DDBJ databases">
        <authorList>
            <person name="Corre E."/>
            <person name="Pelletier E."/>
            <person name="Niang G."/>
            <person name="Scheremetjew M."/>
            <person name="Finn R."/>
            <person name="Kale V."/>
            <person name="Holt S."/>
            <person name="Cochrane G."/>
            <person name="Meng A."/>
            <person name="Brown T."/>
            <person name="Cohen L."/>
        </authorList>
    </citation>
    <scope>NUCLEOTIDE SEQUENCE</scope>
    <source>
        <strain evidence="2">CCMP127</strain>
    </source>
</reference>
<protein>
    <submittedName>
        <fullName evidence="2">Uncharacterized protein</fullName>
    </submittedName>
</protein>
<evidence type="ECO:0000256" key="1">
    <source>
        <dbReference type="SAM" id="MobiDB-lite"/>
    </source>
</evidence>
<sequence>MARTKSTPRQNPRFRPNGWRYMPRYMISQWDELRYAPPLTKEQRRIAPRPISPSRFVSEHVFDVEVVSQATRDEWSARARARRGAAEAEEEKADDDDSGGGKPKADDDNDNDGARPKIRQLISVPFTSATVFDVEVDEAYYWYKR</sequence>
<dbReference type="EMBL" id="HBIM01006380">
    <property type="protein sequence ID" value="CAE0407621.1"/>
    <property type="molecule type" value="Transcribed_RNA"/>
</dbReference>
<organism evidence="2">
    <name type="scientific">Amphora coffeiformis</name>
    <dbReference type="NCBI Taxonomy" id="265554"/>
    <lineage>
        <taxon>Eukaryota</taxon>
        <taxon>Sar</taxon>
        <taxon>Stramenopiles</taxon>
        <taxon>Ochrophyta</taxon>
        <taxon>Bacillariophyta</taxon>
        <taxon>Bacillariophyceae</taxon>
        <taxon>Bacillariophycidae</taxon>
        <taxon>Thalassiophysales</taxon>
        <taxon>Catenulaceae</taxon>
        <taxon>Amphora</taxon>
    </lineage>
</organism>
<dbReference type="AlphaFoldDB" id="A0A7S3P2E2"/>